<comment type="similarity">
    <text evidence="2">Belongs to the NPC2 family.</text>
</comment>
<proteinExistence type="inferred from homology"/>
<evidence type="ECO:0000259" key="5">
    <source>
        <dbReference type="SMART" id="SM00737"/>
    </source>
</evidence>
<dbReference type="OrthoDB" id="4937502at2759"/>
<evidence type="ECO:0000256" key="1">
    <source>
        <dbReference type="ARBA" id="ARBA00004613"/>
    </source>
</evidence>
<accession>A0A6P7FJS4</accession>
<evidence type="ECO:0000313" key="7">
    <source>
        <dbReference type="Proteomes" id="UP001652700"/>
    </source>
</evidence>
<organism evidence="8">
    <name type="scientific">Diabrotica virgifera virgifera</name>
    <name type="common">western corn rootworm</name>
    <dbReference type="NCBI Taxonomy" id="50390"/>
    <lineage>
        <taxon>Eukaryota</taxon>
        <taxon>Metazoa</taxon>
        <taxon>Ecdysozoa</taxon>
        <taxon>Arthropoda</taxon>
        <taxon>Hexapoda</taxon>
        <taxon>Insecta</taxon>
        <taxon>Pterygota</taxon>
        <taxon>Neoptera</taxon>
        <taxon>Endopterygota</taxon>
        <taxon>Coleoptera</taxon>
        <taxon>Polyphaga</taxon>
        <taxon>Cucujiformia</taxon>
        <taxon>Chrysomeloidea</taxon>
        <taxon>Chrysomelidae</taxon>
        <taxon>Galerucinae</taxon>
        <taxon>Diabroticina</taxon>
        <taxon>Diabroticites</taxon>
        <taxon>Diabrotica</taxon>
    </lineage>
</organism>
<dbReference type="InParanoid" id="A0A6P7FJS4"/>
<dbReference type="EnsemblMetazoa" id="XM_028280430.2">
    <property type="protein sequence ID" value="XP_028136231.1"/>
    <property type="gene ID" value="LOC114330979"/>
</dbReference>
<gene>
    <name evidence="8" type="primary">LOC114330979</name>
</gene>
<reference evidence="8" key="1">
    <citation type="submission" date="2025-04" db="UniProtKB">
        <authorList>
            <consortium name="RefSeq"/>
        </authorList>
    </citation>
    <scope>IDENTIFICATION</scope>
    <source>
        <tissue evidence="8">Whole insect</tissue>
    </source>
</reference>
<dbReference type="GeneID" id="114330979"/>
<dbReference type="Gene3D" id="2.60.40.770">
    <property type="match status" value="1"/>
</dbReference>
<protein>
    <submittedName>
        <fullName evidence="8">NPC intracellular cholesterol transporter 2-like</fullName>
    </submittedName>
</protein>
<dbReference type="Proteomes" id="UP001652700">
    <property type="component" value="Unplaced"/>
</dbReference>
<dbReference type="GO" id="GO:0032934">
    <property type="term" value="F:sterol binding"/>
    <property type="evidence" value="ECO:0007669"/>
    <property type="project" value="InterPro"/>
</dbReference>
<keyword evidence="4" id="KW-0732">Signal</keyword>
<dbReference type="GO" id="GO:0015918">
    <property type="term" value="P:sterol transport"/>
    <property type="evidence" value="ECO:0007669"/>
    <property type="project" value="InterPro"/>
</dbReference>
<dbReference type="SMART" id="SM00737">
    <property type="entry name" value="ML"/>
    <property type="match status" value="1"/>
</dbReference>
<evidence type="ECO:0000256" key="3">
    <source>
        <dbReference type="ARBA" id="ARBA00022525"/>
    </source>
</evidence>
<sequence length="164" mass="17880">MESKTVLLNVVFLISILSVSQCLVNNLKASDCGSEDGSIINIDVSGCEGKDICPLQLGTNVTMVATFTSDVTSKSLTVFAYGKIGIFRKKFKLPNSNACDNDVSCPTSPNQTYNYTLTIFIEKNYPKIPVDVELHLKDDSNKDVFCALIPCHIVEALPVVVQII</sequence>
<keyword evidence="7" id="KW-1185">Reference proteome</keyword>
<dbReference type="KEGG" id="dvv:114330979"/>
<keyword evidence="3" id="KW-0964">Secreted</keyword>
<evidence type="ECO:0000313" key="8">
    <source>
        <dbReference type="RefSeq" id="XP_028136231.1"/>
    </source>
</evidence>
<comment type="subcellular location">
    <subcellularLocation>
        <location evidence="1">Secreted</location>
    </subcellularLocation>
</comment>
<dbReference type="InterPro" id="IPR014756">
    <property type="entry name" value="Ig_E-set"/>
</dbReference>
<reference evidence="6" key="2">
    <citation type="submission" date="2025-05" db="UniProtKB">
        <authorList>
            <consortium name="EnsemblMetazoa"/>
        </authorList>
    </citation>
    <scope>IDENTIFICATION</scope>
</reference>
<feature type="chain" id="PRO_5027747452" evidence="4">
    <location>
        <begin position="23"/>
        <end position="164"/>
    </location>
</feature>
<dbReference type="RefSeq" id="XP_028136231.1">
    <property type="nucleotide sequence ID" value="XM_028280430.1"/>
</dbReference>
<dbReference type="InterPro" id="IPR039670">
    <property type="entry name" value="NPC2-like"/>
</dbReference>
<dbReference type="GO" id="GO:0005576">
    <property type="term" value="C:extracellular region"/>
    <property type="evidence" value="ECO:0007669"/>
    <property type="project" value="UniProtKB-SubCell"/>
</dbReference>
<evidence type="ECO:0000256" key="4">
    <source>
        <dbReference type="SAM" id="SignalP"/>
    </source>
</evidence>
<dbReference type="PANTHER" id="PTHR11306">
    <property type="entry name" value="NIEMANN PICK TYPE C2 PROTEIN NPC2-RELATED"/>
    <property type="match status" value="1"/>
</dbReference>
<dbReference type="AlphaFoldDB" id="A0A6P7FJS4"/>
<dbReference type="PANTHER" id="PTHR11306:SF68">
    <property type="entry name" value="NPC INTRACELLULAR CHOLESTEROL TRANSPORTER 2"/>
    <property type="match status" value="1"/>
</dbReference>
<feature type="signal peptide" evidence="4">
    <location>
        <begin position="1"/>
        <end position="22"/>
    </location>
</feature>
<evidence type="ECO:0000313" key="6">
    <source>
        <dbReference type="EnsemblMetazoa" id="XP_028136231.1"/>
    </source>
</evidence>
<dbReference type="InterPro" id="IPR003172">
    <property type="entry name" value="ML_dom"/>
</dbReference>
<dbReference type="Pfam" id="PF02221">
    <property type="entry name" value="E1_DerP2_DerF2"/>
    <property type="match status" value="1"/>
</dbReference>
<dbReference type="FunFam" id="2.60.40.770:FF:000001">
    <property type="entry name" value="NPC intracellular cholesterol transporter 2"/>
    <property type="match status" value="1"/>
</dbReference>
<dbReference type="SUPFAM" id="SSF81296">
    <property type="entry name" value="E set domains"/>
    <property type="match status" value="1"/>
</dbReference>
<name>A0A6P7FJS4_DIAVI</name>
<feature type="domain" description="MD-2-related lipid-recognition" evidence="5">
    <location>
        <begin position="29"/>
        <end position="151"/>
    </location>
</feature>
<evidence type="ECO:0000256" key="2">
    <source>
        <dbReference type="ARBA" id="ARBA00006370"/>
    </source>
</evidence>